<evidence type="ECO:0000313" key="1">
    <source>
        <dbReference type="EMBL" id="MBK1445446.1"/>
    </source>
</evidence>
<accession>K9C9Y1</accession>
<protein>
    <submittedName>
        <fullName evidence="2">Uncharacterized protein</fullName>
    </submittedName>
</protein>
<dbReference type="RefSeq" id="WP_002120070.1">
    <property type="nucleotide sequence ID" value="NZ_AMST01000094.1"/>
</dbReference>
<evidence type="ECO:0000313" key="2">
    <source>
        <dbReference type="EMBL" id="RSO55258.1"/>
    </source>
</evidence>
<organism evidence="2 3">
    <name type="scientific">Acinetobacter pittii</name>
    <name type="common">Acinetobacter genomosp. 3</name>
    <dbReference type="NCBI Taxonomy" id="48296"/>
    <lineage>
        <taxon>Bacteria</taxon>
        <taxon>Pseudomonadati</taxon>
        <taxon>Pseudomonadota</taxon>
        <taxon>Gammaproteobacteria</taxon>
        <taxon>Moraxellales</taxon>
        <taxon>Moraxellaceae</taxon>
        <taxon>Acinetobacter</taxon>
        <taxon>Acinetobacter calcoaceticus/baumannii complex</taxon>
    </lineage>
</organism>
<dbReference type="EMBL" id="RFEW01000021">
    <property type="protein sequence ID" value="RSO55258.1"/>
    <property type="molecule type" value="Genomic_DNA"/>
</dbReference>
<reference evidence="1" key="2">
    <citation type="submission" date="2020-12" db="EMBL/GenBank/DDBJ databases">
        <authorList>
            <person name="Chopjitt P."/>
        </authorList>
    </citation>
    <scope>NUCLEOTIDE SEQUENCE</scope>
    <source>
        <strain evidence="1">AP1</strain>
    </source>
</reference>
<gene>
    <name evidence="2" type="ORF">EA752_18155</name>
    <name evidence="1" type="ORF">JDA50_13550</name>
</gene>
<dbReference type="Proteomes" id="UP000271320">
    <property type="component" value="Unassembled WGS sequence"/>
</dbReference>
<proteinExistence type="predicted"/>
<sequence>MDMSIDLIKWKCSICEGFIVVDHSKIQKEDLVQFVFRRINKNDSFYFIYKVGLVIDRKEELLIIKYKNRTYKVFEKDTYPARAPTHLIYNMFWVCTC</sequence>
<dbReference type="Proteomes" id="UP000660083">
    <property type="component" value="Unassembled WGS sequence"/>
</dbReference>
<accession>A0A241Z8C8</accession>
<dbReference type="EMBL" id="JAEFCT010000010">
    <property type="protein sequence ID" value="MBK1445446.1"/>
    <property type="molecule type" value="Genomic_DNA"/>
</dbReference>
<reference evidence="2 3" key="1">
    <citation type="submission" date="2018-10" db="EMBL/GenBank/DDBJ databases">
        <title>GWAS and RNA-Seq identify cryptic mechanisms of antimicrobial resistance in Acinetobacter baumannii.</title>
        <authorList>
            <person name="Sahl J.W."/>
        </authorList>
    </citation>
    <scope>NUCLEOTIDE SEQUENCE [LARGE SCALE GENOMIC DNA]</scope>
    <source>
        <strain evidence="2 3">TG41884</strain>
    </source>
</reference>
<name>A0A241Z8C8_ACIPI</name>
<evidence type="ECO:0000313" key="3">
    <source>
        <dbReference type="Proteomes" id="UP000271320"/>
    </source>
</evidence>
<comment type="caution">
    <text evidence="2">The sequence shown here is derived from an EMBL/GenBank/DDBJ whole genome shotgun (WGS) entry which is preliminary data.</text>
</comment>
<dbReference type="AlphaFoldDB" id="A0A241Z8C8"/>